<organism evidence="3 4">
    <name type="scientific">Heterodera trifolii</name>
    <dbReference type="NCBI Taxonomy" id="157864"/>
    <lineage>
        <taxon>Eukaryota</taxon>
        <taxon>Metazoa</taxon>
        <taxon>Ecdysozoa</taxon>
        <taxon>Nematoda</taxon>
        <taxon>Chromadorea</taxon>
        <taxon>Rhabditida</taxon>
        <taxon>Tylenchina</taxon>
        <taxon>Tylenchomorpha</taxon>
        <taxon>Tylenchoidea</taxon>
        <taxon>Heteroderidae</taxon>
        <taxon>Heteroderinae</taxon>
        <taxon>Heterodera</taxon>
    </lineage>
</organism>
<evidence type="ECO:0000313" key="4">
    <source>
        <dbReference type="Proteomes" id="UP001620626"/>
    </source>
</evidence>
<dbReference type="Proteomes" id="UP001620626">
    <property type="component" value="Unassembled WGS sequence"/>
</dbReference>
<accession>A0ABD2IRF0</accession>
<evidence type="ECO:0000313" key="3">
    <source>
        <dbReference type="EMBL" id="KAL3080405.1"/>
    </source>
</evidence>
<proteinExistence type="predicted"/>
<evidence type="ECO:0000256" key="1">
    <source>
        <dbReference type="SAM" id="MobiDB-lite"/>
    </source>
</evidence>
<sequence length="160" mass="17747">MLSSSSSSAPEEGELDEDVAEENQPIIQQQRFDLLKSSSQRDILTQARAEVGDDLLDSPGVIIPDRLRQITIFDGHEEGRRLIVFMSEFGRNLITNYGSHIAMDGTFKVAPSPFTQLYNISVLIDFVAVPAVYALLQSKSTAQYARVQNLPGLNERFSNA</sequence>
<feature type="transmembrane region" description="Helical" evidence="2">
    <location>
        <begin position="117"/>
        <end position="136"/>
    </location>
</feature>
<dbReference type="AlphaFoldDB" id="A0ABD2IRF0"/>
<keyword evidence="4" id="KW-1185">Reference proteome</keyword>
<feature type="region of interest" description="Disordered" evidence="1">
    <location>
        <begin position="1"/>
        <end position="22"/>
    </location>
</feature>
<dbReference type="EMBL" id="JBICBT010001162">
    <property type="protein sequence ID" value="KAL3080405.1"/>
    <property type="molecule type" value="Genomic_DNA"/>
</dbReference>
<keyword evidence="2" id="KW-1133">Transmembrane helix</keyword>
<name>A0ABD2IRF0_9BILA</name>
<keyword evidence="2" id="KW-0812">Transmembrane</keyword>
<comment type="caution">
    <text evidence="3">The sequence shown here is derived from an EMBL/GenBank/DDBJ whole genome shotgun (WGS) entry which is preliminary data.</text>
</comment>
<evidence type="ECO:0000256" key="2">
    <source>
        <dbReference type="SAM" id="Phobius"/>
    </source>
</evidence>
<reference evidence="3 4" key="1">
    <citation type="submission" date="2024-10" db="EMBL/GenBank/DDBJ databases">
        <authorList>
            <person name="Kim D."/>
        </authorList>
    </citation>
    <scope>NUCLEOTIDE SEQUENCE [LARGE SCALE GENOMIC DNA]</scope>
    <source>
        <strain evidence="3">BH-2024</strain>
    </source>
</reference>
<gene>
    <name evidence="3" type="ORF">niasHT_031312</name>
</gene>
<feature type="compositionally biased region" description="Acidic residues" evidence="1">
    <location>
        <begin position="11"/>
        <end position="21"/>
    </location>
</feature>
<keyword evidence="2" id="KW-0472">Membrane</keyword>
<protein>
    <submittedName>
        <fullName evidence="3">Uncharacterized protein</fullName>
    </submittedName>
</protein>